<dbReference type="EMBL" id="JAMQKB010000002">
    <property type="protein sequence ID" value="MDC3423636.1"/>
    <property type="molecule type" value="Genomic_DNA"/>
</dbReference>
<comment type="caution">
    <text evidence="1">The sequence shown here is derived from an EMBL/GenBank/DDBJ whole genome shotgun (WGS) entry which is preliminary data.</text>
</comment>
<keyword evidence="2" id="KW-1185">Reference proteome</keyword>
<gene>
    <name evidence="1" type="ORF">NC797_03815</name>
</gene>
<dbReference type="AlphaFoldDB" id="A0A9X3WSW3"/>
<accession>A0A9X3WSW3</accession>
<name>A0A9X3WSW3_9BACI</name>
<sequence>MSVSASTNNDNGVDALNQKLEEQKIEEQTGQSLEEGIEVEVGKPLTVEFEDGSSVTHLVEIEEPKTNTKSDFSLLTISGNTYSYTKIYEGLIFGSARIKLGVEGVKFTDYAGRGGSVSVTGAFQNVVDTSWASVNKESTNYKYVGLASNVRVVRARARGDILFNVSGIQKQQTYDFAIEVSPIDKTSVRLISNY</sequence>
<dbReference type="Proteomes" id="UP001145050">
    <property type="component" value="Unassembled WGS sequence"/>
</dbReference>
<proteinExistence type="predicted"/>
<evidence type="ECO:0000313" key="2">
    <source>
        <dbReference type="Proteomes" id="UP001145050"/>
    </source>
</evidence>
<evidence type="ECO:0000313" key="1">
    <source>
        <dbReference type="EMBL" id="MDC3423636.1"/>
    </source>
</evidence>
<reference evidence="1" key="1">
    <citation type="submission" date="2022-06" db="EMBL/GenBank/DDBJ databases">
        <title>Aquibacillus sp. a new bacterium isolated from soil saline samples.</title>
        <authorList>
            <person name="Galisteo C."/>
            <person name="De La Haba R."/>
            <person name="Sanchez-Porro C."/>
            <person name="Ventosa A."/>
        </authorList>
    </citation>
    <scope>NUCLEOTIDE SEQUENCE</scope>
    <source>
        <strain evidence="1">3ASR75-11</strain>
    </source>
</reference>
<protein>
    <submittedName>
        <fullName evidence="1">Uncharacterized protein</fullName>
    </submittedName>
</protein>
<dbReference type="RefSeq" id="WP_272435379.1">
    <property type="nucleotide sequence ID" value="NZ_JAMQKB010000002.1"/>
</dbReference>
<organism evidence="1 2">
    <name type="scientific">Terrihalobacillus insolitus</name>
    <dbReference type="NCBI Taxonomy" id="2950438"/>
    <lineage>
        <taxon>Bacteria</taxon>
        <taxon>Bacillati</taxon>
        <taxon>Bacillota</taxon>
        <taxon>Bacilli</taxon>
        <taxon>Bacillales</taxon>
        <taxon>Bacillaceae</taxon>
        <taxon>Terrihalobacillus</taxon>
    </lineage>
</organism>